<reference evidence="3 4" key="1">
    <citation type="submission" date="2023-04" db="EMBL/GenBank/DDBJ databases">
        <title>The genome sequence of Polyangium sorediatum DSM14670.</title>
        <authorList>
            <person name="Zhang X."/>
        </authorList>
    </citation>
    <scope>NUCLEOTIDE SEQUENCE [LARGE SCALE GENOMIC DNA]</scope>
    <source>
        <strain evidence="3 4">DSM 14670</strain>
    </source>
</reference>
<dbReference type="EMBL" id="JARZHI010000023">
    <property type="protein sequence ID" value="MDI1432701.1"/>
    <property type="molecule type" value="Genomic_DNA"/>
</dbReference>
<proteinExistence type="predicted"/>
<keyword evidence="4" id="KW-1185">Reference proteome</keyword>
<protein>
    <recommendedName>
        <fullName evidence="5">Lipoprotein</fullName>
    </recommendedName>
</protein>
<dbReference type="Proteomes" id="UP001160301">
    <property type="component" value="Unassembled WGS sequence"/>
</dbReference>
<gene>
    <name evidence="3" type="ORF">QHF89_24610</name>
</gene>
<name>A0ABT6NWI9_9BACT</name>
<evidence type="ECO:0008006" key="5">
    <source>
        <dbReference type="Google" id="ProtNLM"/>
    </source>
</evidence>
<feature type="chain" id="PRO_5045801942" description="Lipoprotein" evidence="2">
    <location>
        <begin position="24"/>
        <end position="248"/>
    </location>
</feature>
<comment type="caution">
    <text evidence="3">The sequence shown here is derived from an EMBL/GenBank/DDBJ whole genome shotgun (WGS) entry which is preliminary data.</text>
</comment>
<evidence type="ECO:0000313" key="4">
    <source>
        <dbReference type="Proteomes" id="UP001160301"/>
    </source>
</evidence>
<keyword evidence="2" id="KW-0732">Signal</keyword>
<evidence type="ECO:0000256" key="2">
    <source>
        <dbReference type="SAM" id="SignalP"/>
    </source>
</evidence>
<feature type="signal peptide" evidence="2">
    <location>
        <begin position="1"/>
        <end position="23"/>
    </location>
</feature>
<dbReference type="RefSeq" id="WP_136967791.1">
    <property type="nucleotide sequence ID" value="NZ_JARZHI010000023.1"/>
</dbReference>
<accession>A0ABT6NWI9</accession>
<evidence type="ECO:0000256" key="1">
    <source>
        <dbReference type="SAM" id="MobiDB-lite"/>
    </source>
</evidence>
<evidence type="ECO:0000313" key="3">
    <source>
        <dbReference type="EMBL" id="MDI1432701.1"/>
    </source>
</evidence>
<dbReference type="PROSITE" id="PS51257">
    <property type="entry name" value="PROKAR_LIPOPROTEIN"/>
    <property type="match status" value="1"/>
</dbReference>
<organism evidence="3 4">
    <name type="scientific">Polyangium sorediatum</name>
    <dbReference type="NCBI Taxonomy" id="889274"/>
    <lineage>
        <taxon>Bacteria</taxon>
        <taxon>Pseudomonadati</taxon>
        <taxon>Myxococcota</taxon>
        <taxon>Polyangia</taxon>
        <taxon>Polyangiales</taxon>
        <taxon>Polyangiaceae</taxon>
        <taxon>Polyangium</taxon>
    </lineage>
</organism>
<sequence>MRRQYLLIAWVLGFGCASPPAPSSPPPAPAAAPDVPLTPTPPPTSTPSPTLTSPSPPTPSAMKIRSTLGWRRVTPSGIDLFQKLQNGEIRLGMTREEIVRALEHDPLSAETDSDGDWHFHATVNGLAGDWKFDLTSGRLSRLSFEEHRAADENTLGGASPDAHEQAMRDVAAMAHATMKDLTLLFGAPKSVRKGGRVQEDGKSELASRYLLDARWSTPSLRVELSSITDGWEGAFAIDTRILIAPASQ</sequence>
<feature type="compositionally biased region" description="Pro residues" evidence="1">
    <location>
        <begin position="19"/>
        <end position="46"/>
    </location>
</feature>
<feature type="region of interest" description="Disordered" evidence="1">
    <location>
        <begin position="18"/>
        <end position="62"/>
    </location>
</feature>